<dbReference type="EMBL" id="CP045650">
    <property type="protein sequence ID" value="QGA10642.1"/>
    <property type="molecule type" value="Genomic_DNA"/>
</dbReference>
<gene>
    <name evidence="1" type="ORF">GFH30_04160</name>
</gene>
<organism evidence="1 2">
    <name type="scientific">Acinetobacter wanghuae</name>
    <dbReference type="NCBI Taxonomy" id="2662362"/>
    <lineage>
        <taxon>Bacteria</taxon>
        <taxon>Pseudomonadati</taxon>
        <taxon>Pseudomonadota</taxon>
        <taxon>Gammaproteobacteria</taxon>
        <taxon>Moraxellales</taxon>
        <taxon>Moraxellaceae</taxon>
        <taxon>Acinetobacter</taxon>
    </lineage>
</organism>
<protein>
    <submittedName>
        <fullName evidence="1">Uncharacterized protein</fullName>
    </submittedName>
</protein>
<keyword evidence="2" id="KW-1185">Reference proteome</keyword>
<sequence length="92" mass="9115">MYLPQPAIHPQLKTHYLIRFSFAFSAITASRSAPSNLGNSEVNAASAFAIASVNATFASAKACASSAANLSAAAAASAASSTCSALTASSTT</sequence>
<name>A0ABX6CZE3_9GAMM</name>
<dbReference type="Proteomes" id="UP000327478">
    <property type="component" value="Chromosome"/>
</dbReference>
<dbReference type="RefSeq" id="WP_153371042.1">
    <property type="nucleotide sequence ID" value="NZ_CP045650.1"/>
</dbReference>
<reference evidence="1 2" key="1">
    <citation type="submission" date="2019-10" db="EMBL/GenBank/DDBJ databases">
        <authorList>
            <person name="Dong K."/>
        </authorList>
    </citation>
    <scope>NUCLEOTIDE SEQUENCE [LARGE SCALE GENOMIC DNA]</scope>
    <source>
        <strain evidence="2">dk386</strain>
    </source>
</reference>
<accession>A0ABX6CZE3</accession>
<proteinExistence type="predicted"/>
<evidence type="ECO:0000313" key="2">
    <source>
        <dbReference type="Proteomes" id="UP000327478"/>
    </source>
</evidence>
<evidence type="ECO:0000313" key="1">
    <source>
        <dbReference type="EMBL" id="QGA10642.1"/>
    </source>
</evidence>